<organism evidence="3 4">
    <name type="scientific">Mycobacterium paraseoulense</name>
    <dbReference type="NCBI Taxonomy" id="590652"/>
    <lineage>
        <taxon>Bacteria</taxon>
        <taxon>Bacillati</taxon>
        <taxon>Actinomycetota</taxon>
        <taxon>Actinomycetes</taxon>
        <taxon>Mycobacteriales</taxon>
        <taxon>Mycobacteriaceae</taxon>
        <taxon>Mycobacterium</taxon>
    </lineage>
</organism>
<sequence>MTGNRLAGRFAVVIGGGAGIGRAIALQLARDGAHVSVVGRTAARLAETASLASSPMATHVCDITDHRAVEHLAENIAQQNGGLDILICNSAIGVNAMLHETSVGDLDAIIATNIRGTYLCLQMGIRLMSASGGGAVVVVGSLGALRPAPRASAYGMSKAATHAMARHAAIEYADKGIRVNVVAPGATDTDLLSTADDDVRAQVAAAIPDGRIAAPEEIAEVAVFLASDACTHVTGQVWSVDGGSSIGAAGR</sequence>
<evidence type="ECO:0000313" key="4">
    <source>
        <dbReference type="Proteomes" id="UP000192513"/>
    </source>
</evidence>
<dbReference type="EMBL" id="MVIE01000004">
    <property type="protein sequence ID" value="ORB45508.1"/>
    <property type="molecule type" value="Genomic_DNA"/>
</dbReference>
<keyword evidence="2" id="KW-0560">Oxidoreductase</keyword>
<dbReference type="PANTHER" id="PTHR24321">
    <property type="entry name" value="DEHYDROGENASES, SHORT CHAIN"/>
    <property type="match status" value="1"/>
</dbReference>
<protein>
    <recommendedName>
        <fullName evidence="5">Short-chain dehydrogenase</fullName>
    </recommendedName>
</protein>
<dbReference type="STRING" id="590652.BST39_04675"/>
<dbReference type="PROSITE" id="PS00061">
    <property type="entry name" value="ADH_SHORT"/>
    <property type="match status" value="1"/>
</dbReference>
<accession>A0A1X0IG61</accession>
<reference evidence="3 4" key="1">
    <citation type="submission" date="2017-02" db="EMBL/GenBank/DDBJ databases">
        <title>The new phylogeny of genus Mycobacterium.</title>
        <authorList>
            <person name="Tortoli E."/>
            <person name="Trovato A."/>
            <person name="Cirillo D.M."/>
        </authorList>
    </citation>
    <scope>NUCLEOTIDE SEQUENCE [LARGE SCALE GENOMIC DNA]</scope>
    <source>
        <strain evidence="3 4">DSM 45000</strain>
    </source>
</reference>
<name>A0A1X0IG61_9MYCO</name>
<dbReference type="GO" id="GO:0016491">
    <property type="term" value="F:oxidoreductase activity"/>
    <property type="evidence" value="ECO:0007669"/>
    <property type="project" value="UniProtKB-KW"/>
</dbReference>
<proteinExistence type="inferred from homology"/>
<dbReference type="SUPFAM" id="SSF51735">
    <property type="entry name" value="NAD(P)-binding Rossmann-fold domains"/>
    <property type="match status" value="1"/>
</dbReference>
<dbReference type="PANTHER" id="PTHR24321:SF14">
    <property type="entry name" value="SHORT-CHAIN TYPE DEHYDROGENASE_REDUCTASE BLR2146-RELATED"/>
    <property type="match status" value="1"/>
</dbReference>
<evidence type="ECO:0000313" key="3">
    <source>
        <dbReference type="EMBL" id="ORB45508.1"/>
    </source>
</evidence>
<evidence type="ECO:0000256" key="2">
    <source>
        <dbReference type="ARBA" id="ARBA00023002"/>
    </source>
</evidence>
<dbReference type="FunFam" id="3.40.50.720:FF:000084">
    <property type="entry name" value="Short-chain dehydrogenase reductase"/>
    <property type="match status" value="1"/>
</dbReference>
<dbReference type="InterPro" id="IPR002347">
    <property type="entry name" value="SDR_fam"/>
</dbReference>
<keyword evidence="4" id="KW-1185">Reference proteome</keyword>
<dbReference type="PRINTS" id="PR00081">
    <property type="entry name" value="GDHRDH"/>
</dbReference>
<comment type="similarity">
    <text evidence="1">Belongs to the short-chain dehydrogenases/reductases (SDR) family.</text>
</comment>
<dbReference type="CDD" id="cd05233">
    <property type="entry name" value="SDR_c"/>
    <property type="match status" value="1"/>
</dbReference>
<dbReference type="Proteomes" id="UP000192513">
    <property type="component" value="Unassembled WGS sequence"/>
</dbReference>
<evidence type="ECO:0008006" key="5">
    <source>
        <dbReference type="Google" id="ProtNLM"/>
    </source>
</evidence>
<gene>
    <name evidence="3" type="ORF">BST39_04675</name>
</gene>
<dbReference type="InterPro" id="IPR036291">
    <property type="entry name" value="NAD(P)-bd_dom_sf"/>
</dbReference>
<comment type="caution">
    <text evidence="3">The sequence shown here is derived from an EMBL/GenBank/DDBJ whole genome shotgun (WGS) entry which is preliminary data.</text>
</comment>
<dbReference type="Pfam" id="PF13561">
    <property type="entry name" value="adh_short_C2"/>
    <property type="match status" value="1"/>
</dbReference>
<dbReference type="Gene3D" id="3.40.50.720">
    <property type="entry name" value="NAD(P)-binding Rossmann-like Domain"/>
    <property type="match status" value="1"/>
</dbReference>
<dbReference type="InterPro" id="IPR020904">
    <property type="entry name" value="Sc_DH/Rdtase_CS"/>
</dbReference>
<dbReference type="AlphaFoldDB" id="A0A1X0IG61"/>
<dbReference type="RefSeq" id="WP_067920478.1">
    <property type="nucleotide sequence ID" value="NZ_JACKVE010000008.1"/>
</dbReference>
<evidence type="ECO:0000256" key="1">
    <source>
        <dbReference type="ARBA" id="ARBA00006484"/>
    </source>
</evidence>